<feature type="transmembrane region" description="Helical" evidence="1">
    <location>
        <begin position="25"/>
        <end position="47"/>
    </location>
</feature>
<keyword evidence="1" id="KW-1133">Transmembrane helix</keyword>
<dbReference type="PATRIC" id="fig|33960.6.peg.242"/>
<dbReference type="RefSeq" id="WP_054761564.1">
    <property type="nucleotide sequence ID" value="NZ_JYDC01000108.1"/>
</dbReference>
<dbReference type="InterPro" id="IPR021008">
    <property type="entry name" value="DltX"/>
</dbReference>
<accession>A0A166FTU1</accession>
<dbReference type="Pfam" id="PF12459">
    <property type="entry name" value="DltX"/>
    <property type="match status" value="1"/>
</dbReference>
<evidence type="ECO:0008006" key="4">
    <source>
        <dbReference type="Google" id="ProtNLM"/>
    </source>
</evidence>
<keyword evidence="3" id="KW-1185">Reference proteome</keyword>
<keyword evidence="1" id="KW-0812">Transmembrane</keyword>
<name>A0A166FTU1_SECCO</name>
<dbReference type="EMBL" id="JYDC01000108">
    <property type="protein sequence ID" value="KZL35791.1"/>
    <property type="molecule type" value="Genomic_DNA"/>
</dbReference>
<dbReference type="AlphaFoldDB" id="A0A166FTU1"/>
<reference evidence="2 3" key="1">
    <citation type="submission" date="2015-02" db="EMBL/GenBank/DDBJ databases">
        <title>Draft genome sequence of Lactobacillus collinoides CUPV2371 isolated from a natural cider, the first genome sequence of a strain of this species.</title>
        <authorList>
            <person name="Puertas A.I."/>
            <person name="Spano G."/>
            <person name="Capozzi V."/>
            <person name="Lamontanara A."/>
            <person name="Orru L."/>
            <person name="Duenas M.T."/>
        </authorList>
    </citation>
    <scope>NUCLEOTIDE SEQUENCE [LARGE SCALE GENOMIC DNA]</scope>
    <source>
        <strain evidence="2 3">237</strain>
    </source>
</reference>
<organism evidence="2 3">
    <name type="scientific">Secundilactobacillus collinoides</name>
    <name type="common">Lactobacillus collinoides</name>
    <dbReference type="NCBI Taxonomy" id="33960"/>
    <lineage>
        <taxon>Bacteria</taxon>
        <taxon>Bacillati</taxon>
        <taxon>Bacillota</taxon>
        <taxon>Bacilli</taxon>
        <taxon>Lactobacillales</taxon>
        <taxon>Lactobacillaceae</taxon>
        <taxon>Secundilactobacillus</taxon>
    </lineage>
</organism>
<protein>
    <recommendedName>
        <fullName evidence="4">Cytochrome C554</fullName>
    </recommendedName>
</protein>
<keyword evidence="1" id="KW-0472">Membrane</keyword>
<evidence type="ECO:0000256" key="1">
    <source>
        <dbReference type="SAM" id="Phobius"/>
    </source>
</evidence>
<sequence length="62" mass="7051">MVNPLMNVHGRLVNKVTAWASQNTAVLHFAVKTVSYFLIILALVYLYDYCGVNGAHFIYNEF</sequence>
<evidence type="ECO:0000313" key="3">
    <source>
        <dbReference type="Proteomes" id="UP000076480"/>
    </source>
</evidence>
<comment type="caution">
    <text evidence="2">The sequence shown here is derived from an EMBL/GenBank/DDBJ whole genome shotgun (WGS) entry which is preliminary data.</text>
</comment>
<proteinExistence type="predicted"/>
<gene>
    <name evidence="2" type="ORF">TY91_15410</name>
</gene>
<dbReference type="Proteomes" id="UP000076480">
    <property type="component" value="Unassembled WGS sequence"/>
</dbReference>
<evidence type="ECO:0000313" key="2">
    <source>
        <dbReference type="EMBL" id="KZL35791.1"/>
    </source>
</evidence>